<feature type="domain" description="RING-type" evidence="6">
    <location>
        <begin position="3"/>
        <end position="43"/>
    </location>
</feature>
<evidence type="ECO:0000256" key="1">
    <source>
        <dbReference type="ARBA" id="ARBA00022723"/>
    </source>
</evidence>
<dbReference type="Pfam" id="PF13445">
    <property type="entry name" value="zf-RING_UBOX"/>
    <property type="match status" value="1"/>
</dbReference>
<dbReference type="SMART" id="SM00184">
    <property type="entry name" value="RING"/>
    <property type="match status" value="1"/>
</dbReference>
<dbReference type="Proteomes" id="UP000515158">
    <property type="component" value="Unplaced"/>
</dbReference>
<dbReference type="PROSITE" id="PS50089">
    <property type="entry name" value="ZF_RING_2"/>
    <property type="match status" value="1"/>
</dbReference>
<evidence type="ECO:0000256" key="3">
    <source>
        <dbReference type="ARBA" id="ARBA00022833"/>
    </source>
</evidence>
<name>A0A6P9A0H4_THRPL</name>
<dbReference type="AlphaFoldDB" id="A0A6P9A0H4"/>
<reference evidence="8" key="1">
    <citation type="submission" date="2025-08" db="UniProtKB">
        <authorList>
            <consortium name="RefSeq"/>
        </authorList>
    </citation>
    <scope>IDENTIFICATION</scope>
    <source>
        <tissue evidence="8">Total insect</tissue>
    </source>
</reference>
<evidence type="ECO:0000256" key="2">
    <source>
        <dbReference type="ARBA" id="ARBA00022771"/>
    </source>
</evidence>
<keyword evidence="3" id="KW-0862">Zinc</keyword>
<dbReference type="PANTHER" id="PTHR22791:SF6">
    <property type="entry name" value="RING-TYPE DOMAIN-CONTAINING PROTEIN"/>
    <property type="match status" value="1"/>
</dbReference>
<sequence>MECPVCMDEFDVAARRPKSLPCGHTVCSHCLEGLQQRLCPKCRKGFSDPAKLPDNFSILDWANKQQSRPSQPSDSSGSTPSFDRALQQLEDAATAASKAVRTLEDAKDAVEGLLQEWRARLRQVQKATGELRAAVDEGGDLEAGQPEGLQQLQDAASLLEGMECALRHQGGTEWRGDLGAGRSLLDALVLHLHRHGLIHKTPAQNQPEEEARPPPRPQDLIQEIELFKISQAHPGKGEVEKAAILARVRQNGVRRMDNVWCHADLAWVRDILGSATPTLEELYMIAPRADAMPRLRRMDLWSIDGALDNEPPLVPALPGGGLRRLRVYKLPRATLISLLQAHSASLEVLWMSIGTPGDGQWPRVCDDLDALLRECGLRVYRIVLWRVDVDHSESACRAQVSAVRRVLPGAKVQCEKCDEVELEKF</sequence>
<dbReference type="KEGG" id="tpal:117651224"/>
<evidence type="ECO:0000313" key="7">
    <source>
        <dbReference type="Proteomes" id="UP000515158"/>
    </source>
</evidence>
<dbReference type="GeneID" id="117651224"/>
<dbReference type="PANTHER" id="PTHR22791">
    <property type="entry name" value="RING-TYPE DOMAIN-CONTAINING PROTEIN"/>
    <property type="match status" value="1"/>
</dbReference>
<dbReference type="PROSITE" id="PS00518">
    <property type="entry name" value="ZF_RING_1"/>
    <property type="match status" value="1"/>
</dbReference>
<dbReference type="InterPro" id="IPR001841">
    <property type="entry name" value="Znf_RING"/>
</dbReference>
<dbReference type="GO" id="GO:0008270">
    <property type="term" value="F:zinc ion binding"/>
    <property type="evidence" value="ECO:0007669"/>
    <property type="project" value="UniProtKB-KW"/>
</dbReference>
<dbReference type="OrthoDB" id="8217849at2759"/>
<proteinExistence type="predicted"/>
<keyword evidence="2 4" id="KW-0863">Zinc-finger</keyword>
<keyword evidence="7" id="KW-1185">Reference proteome</keyword>
<keyword evidence="1" id="KW-0479">Metal-binding</keyword>
<protein>
    <submittedName>
        <fullName evidence="8">Uncharacterized protein LOC117651224</fullName>
    </submittedName>
</protein>
<dbReference type="InterPro" id="IPR013083">
    <property type="entry name" value="Znf_RING/FYVE/PHD"/>
</dbReference>
<gene>
    <name evidence="8" type="primary">LOC117651224</name>
</gene>
<dbReference type="GO" id="GO:0061630">
    <property type="term" value="F:ubiquitin protein ligase activity"/>
    <property type="evidence" value="ECO:0007669"/>
    <property type="project" value="TreeGrafter"/>
</dbReference>
<dbReference type="SUPFAM" id="SSF57850">
    <property type="entry name" value="RING/U-box"/>
    <property type="match status" value="1"/>
</dbReference>
<dbReference type="RefSeq" id="XP_034250930.1">
    <property type="nucleotide sequence ID" value="XM_034395039.1"/>
</dbReference>
<keyword evidence="5" id="KW-0175">Coiled coil</keyword>
<evidence type="ECO:0000256" key="4">
    <source>
        <dbReference type="PROSITE-ProRule" id="PRU00175"/>
    </source>
</evidence>
<evidence type="ECO:0000313" key="8">
    <source>
        <dbReference type="RefSeq" id="XP_034250930.1"/>
    </source>
</evidence>
<evidence type="ECO:0000256" key="5">
    <source>
        <dbReference type="SAM" id="Coils"/>
    </source>
</evidence>
<dbReference type="InterPro" id="IPR027370">
    <property type="entry name" value="Znf-RING_euk"/>
</dbReference>
<dbReference type="GO" id="GO:0016567">
    <property type="term" value="P:protein ubiquitination"/>
    <property type="evidence" value="ECO:0007669"/>
    <property type="project" value="TreeGrafter"/>
</dbReference>
<dbReference type="InterPro" id="IPR051435">
    <property type="entry name" value="RING_finger_E3_ubiq-ligases"/>
</dbReference>
<dbReference type="InParanoid" id="A0A6P9A0H4"/>
<accession>A0A6P9A0H4</accession>
<organism evidence="8">
    <name type="scientific">Thrips palmi</name>
    <name type="common">Melon thrips</name>
    <dbReference type="NCBI Taxonomy" id="161013"/>
    <lineage>
        <taxon>Eukaryota</taxon>
        <taxon>Metazoa</taxon>
        <taxon>Ecdysozoa</taxon>
        <taxon>Arthropoda</taxon>
        <taxon>Hexapoda</taxon>
        <taxon>Insecta</taxon>
        <taxon>Pterygota</taxon>
        <taxon>Neoptera</taxon>
        <taxon>Paraneoptera</taxon>
        <taxon>Thysanoptera</taxon>
        <taxon>Terebrantia</taxon>
        <taxon>Thripoidea</taxon>
        <taxon>Thripidae</taxon>
        <taxon>Thrips</taxon>
    </lineage>
</organism>
<dbReference type="InterPro" id="IPR017907">
    <property type="entry name" value="Znf_RING_CS"/>
</dbReference>
<feature type="coiled-coil region" evidence="5">
    <location>
        <begin position="86"/>
        <end position="127"/>
    </location>
</feature>
<dbReference type="Gene3D" id="3.30.40.10">
    <property type="entry name" value="Zinc/RING finger domain, C3HC4 (zinc finger)"/>
    <property type="match status" value="1"/>
</dbReference>
<evidence type="ECO:0000259" key="6">
    <source>
        <dbReference type="PROSITE" id="PS50089"/>
    </source>
</evidence>